<dbReference type="PANTHER" id="PTHR12994:SF17">
    <property type="entry name" value="LD30995P"/>
    <property type="match status" value="1"/>
</dbReference>
<dbReference type="Pfam" id="PF03577">
    <property type="entry name" value="Peptidase_C69"/>
    <property type="match status" value="1"/>
</dbReference>
<dbReference type="GO" id="GO:0016805">
    <property type="term" value="F:dipeptidase activity"/>
    <property type="evidence" value="ECO:0007669"/>
    <property type="project" value="InterPro"/>
</dbReference>
<dbReference type="STRING" id="74557.A0A1W0A6P9"/>
<comment type="caution">
    <text evidence="3">The sequence shown here is derived from an EMBL/GenBank/DDBJ whole genome shotgun (WGS) entry which is preliminary data.</text>
</comment>
<gene>
    <name evidence="3" type="ORF">THRCLA_02201</name>
</gene>
<keyword evidence="4" id="KW-1185">Reference proteome</keyword>
<reference evidence="3 4" key="1">
    <citation type="journal article" date="2014" name="Genome Biol. Evol.">
        <title>The secreted proteins of Achlya hypogyna and Thraustotheca clavata identify the ancestral oomycete secretome and reveal gene acquisitions by horizontal gene transfer.</title>
        <authorList>
            <person name="Misner I."/>
            <person name="Blouin N."/>
            <person name="Leonard G."/>
            <person name="Richards T.A."/>
            <person name="Lane C.E."/>
        </authorList>
    </citation>
    <scope>NUCLEOTIDE SEQUENCE [LARGE SCALE GENOMIC DNA]</scope>
    <source>
        <strain evidence="3 4">ATCC 34112</strain>
    </source>
</reference>
<comment type="similarity">
    <text evidence="1">Belongs to the peptidase C69 family. Secernin subfamily.</text>
</comment>
<dbReference type="InterPro" id="IPR005322">
    <property type="entry name" value="Peptidase_C69"/>
</dbReference>
<keyword evidence="2" id="KW-0812">Transmembrane</keyword>
<dbReference type="PANTHER" id="PTHR12994">
    <property type="entry name" value="SECERNIN"/>
    <property type="match status" value="1"/>
</dbReference>
<dbReference type="AlphaFoldDB" id="A0A1W0A6P9"/>
<keyword evidence="2" id="KW-1133">Transmembrane helix</keyword>
<dbReference type="GO" id="GO:0070004">
    <property type="term" value="F:cysteine-type exopeptidase activity"/>
    <property type="evidence" value="ECO:0007669"/>
    <property type="project" value="InterPro"/>
</dbReference>
<protein>
    <submittedName>
        <fullName evidence="3">Peptidase</fullName>
    </submittedName>
</protein>
<evidence type="ECO:0000256" key="1">
    <source>
        <dbReference type="ARBA" id="ARBA00005705"/>
    </source>
</evidence>
<organism evidence="3 4">
    <name type="scientific">Thraustotheca clavata</name>
    <dbReference type="NCBI Taxonomy" id="74557"/>
    <lineage>
        <taxon>Eukaryota</taxon>
        <taxon>Sar</taxon>
        <taxon>Stramenopiles</taxon>
        <taxon>Oomycota</taxon>
        <taxon>Saprolegniomycetes</taxon>
        <taxon>Saprolegniales</taxon>
        <taxon>Achlyaceae</taxon>
        <taxon>Thraustotheca</taxon>
    </lineage>
</organism>
<proteinExistence type="inferred from homology"/>
<evidence type="ECO:0000313" key="4">
    <source>
        <dbReference type="Proteomes" id="UP000243217"/>
    </source>
</evidence>
<accession>A0A1W0A6P9</accession>
<dbReference type="OrthoDB" id="5175656at2759"/>
<name>A0A1W0A6P9_9STRA</name>
<dbReference type="GO" id="GO:0006508">
    <property type="term" value="P:proteolysis"/>
    <property type="evidence" value="ECO:0007669"/>
    <property type="project" value="InterPro"/>
</dbReference>
<feature type="transmembrane region" description="Helical" evidence="2">
    <location>
        <begin position="568"/>
        <end position="588"/>
    </location>
</feature>
<sequence>MRFQTLLFVAITASAKRVEFDRCTAIIVGAQASSTGTPMTTQTNDCSSCDFRLVKIPPLQHQVNASRPVWPAVQYFPRFVGTARGSIEYSQKLLPKGFYNWSDTKPVGYIDQVATTFGYVEGVYGLMNDKQLAFGESTCNARLWSKPIYDGGHALFDIVELSRIALERTSTARDAIKLMGSLAEKYGYYGGYWSGDEEDNLSEAGETLTVTDTTEGWVFHILPDDTGASAVWVAEKVPSNHIAVIANAFVIHAVNLTDSDSFLGSSNLYDVAKRNNFWDGKTMFDFTKVYGHPPSDPWYSTRRQWRVFTLANPSLKLSPNTDAYGSDYPFSIEPLQALSPHDLMRLQRDHYEGTAYDLTKGPAAGPFGNPDRYDPGVYDGIPYERAISIYRTSYSYVTTVTKENANASVVWFGPYAPHATLYTPIYPAALTLPPQLSRGSLLAYNASITFWTNALVGNTAARFYKFAHPVIEAVQLQIEAYFEKALQQDAVVATNTTNYINYITNQSSIYVTKAQLEFTTLFANLMTRFHDGYVFSNFSELIPGVEPMGAPKWWLKETGYYPPKSTQIFVLFAWVAIVLSAAIGFWFGQRSTKQQRGYVHLK</sequence>
<evidence type="ECO:0000256" key="2">
    <source>
        <dbReference type="SAM" id="Phobius"/>
    </source>
</evidence>
<dbReference type="EMBL" id="JNBS01000427">
    <property type="protein sequence ID" value="OQS05700.1"/>
    <property type="molecule type" value="Genomic_DNA"/>
</dbReference>
<evidence type="ECO:0000313" key="3">
    <source>
        <dbReference type="EMBL" id="OQS05700.1"/>
    </source>
</evidence>
<keyword evidence="2" id="KW-0472">Membrane</keyword>
<dbReference type="Proteomes" id="UP000243217">
    <property type="component" value="Unassembled WGS sequence"/>
</dbReference>